<dbReference type="PANTHER" id="PTHR46401">
    <property type="entry name" value="GLYCOSYLTRANSFERASE WBBK-RELATED"/>
    <property type="match status" value="1"/>
</dbReference>
<dbReference type="InterPro" id="IPR001296">
    <property type="entry name" value="Glyco_trans_1"/>
</dbReference>
<evidence type="ECO:0000313" key="4">
    <source>
        <dbReference type="Proteomes" id="UP000316208"/>
    </source>
</evidence>
<comment type="caution">
    <text evidence="3">The sequence shown here is derived from an EMBL/GenBank/DDBJ whole genome shotgun (WGS) entry which is preliminary data.</text>
</comment>
<protein>
    <submittedName>
        <fullName evidence="3">Glycosyltransferase</fullName>
    </submittedName>
</protein>
<accession>A0ABY3ALP2</accession>
<dbReference type="RefSeq" id="WP_142544776.1">
    <property type="nucleotide sequence ID" value="NZ_SADY01000005.1"/>
</dbReference>
<evidence type="ECO:0000259" key="1">
    <source>
        <dbReference type="Pfam" id="PF00534"/>
    </source>
</evidence>
<name>A0ABY3ALP2_PAEPP</name>
<dbReference type="SUPFAM" id="SSF53756">
    <property type="entry name" value="UDP-Glycosyltransferase/glycogen phosphorylase"/>
    <property type="match status" value="3"/>
</dbReference>
<dbReference type="Pfam" id="PF13692">
    <property type="entry name" value="Glyco_trans_1_4"/>
    <property type="match status" value="2"/>
</dbReference>
<gene>
    <name evidence="3" type="ORF">C7Y44_16265</name>
</gene>
<evidence type="ECO:0000259" key="2">
    <source>
        <dbReference type="Pfam" id="PF13439"/>
    </source>
</evidence>
<dbReference type="CDD" id="cd03801">
    <property type="entry name" value="GT4_PimA-like"/>
    <property type="match status" value="3"/>
</dbReference>
<feature type="domain" description="Glycosyl transferase family 1" evidence="1">
    <location>
        <begin position="1184"/>
        <end position="1332"/>
    </location>
</feature>
<dbReference type="Gene3D" id="3.40.50.2000">
    <property type="entry name" value="Glycogen Phosphorylase B"/>
    <property type="match status" value="6"/>
</dbReference>
<dbReference type="Proteomes" id="UP000316208">
    <property type="component" value="Unassembled WGS sequence"/>
</dbReference>
<dbReference type="Pfam" id="PF00534">
    <property type="entry name" value="Glycos_transf_1"/>
    <property type="match status" value="1"/>
</dbReference>
<dbReference type="Pfam" id="PF13439">
    <property type="entry name" value="Glyco_transf_4"/>
    <property type="match status" value="1"/>
</dbReference>
<sequence>MKKVLVMNFFPAFVPPSSGGELRYFNMYNVLSNYFDITLLSPTYAHHKEELIIHSNTFREYRVPKESIHNELHMALDTENIGSEVSALVCALSSSTHNRYHELYLELYSSSDIIVHEFPYMLNYDLFFGLDNKPRIYNSHNLESDLVSQIWNGQNSYKYIDYINDLERRLVHGANLVFATSEDERSLFIKKYDVEPRKIYLAPNGVNLSETQNEEALKNSNQRVSSKSAFFIGSSHPPNIEAVQYIINELAPKCNHIEFLIAGGCCDSFNGSYPNNVHLLGKVDEAKKLELFTTSDIGINPMFSGAGTNLKTLEYLAYGLPMVSTDVGVRGLNLVDGEHYFLASRGDFAETLTKLGDCNDLLLGISERGKEYIESNYSWESIARNVAMEINSLSMEKGRKATLLVLNDFECSNAVSGGEVRVNRLYSHLSDSYNVILLCLNGNSNVKVTSIRPNFTEISIPKTVEHLKEEVQINTQHWISANDIICSYMVKKNEFLVLVSDILQEMADIIVLTHPYMTELINSSTKTVIYESHNCEIELKRALLKEHPKFKKLIGIVEDVETRACEISQGVICVSEEDRNKLKEIIPHGIRNSISIQNGVDLKLNSFFERDYSSIRKIFNGHPVILFIGSSHQPNVEALNYIIEKLALENKHYYFLVIGSVCDSYTKITPNNVVLMGKVDESTKDVLYRISDIAINPIYTGSGSNLKLAEYFSYKLPVVTTTFGARGYNIQTNEHAIICELESFSNEITNLIRDKELKAKLVKNAYNFVQNDVNWLALARKYDDYLRTNFIGDVRKKLVLITYRFTNPPLGGAEVYVMKLLEELNRIGDYEIDILTLDVRDVYHKYHFGLEYTKHTGQRYLEGLQNVKFHYCKVDELSSESMFSNALKLFDMWMEESREVSLKFIEKCSNPMLLGGWHYPEKQEEGYVVWSSDSAYVYLNNAKRVTISGLSPSWKTVSIYSNDDRLLHTKKVYRQFELSVDVGDCHYICIQTEGKSVKEIDPRKLGVQVKSILVESGGENGNFHVPLDYNYRAFLKEHHVEQYIEHLIYAAEHRDPKMDQIFQETRGPLSTEMENWLAEHINDYDIVLGHSVPFHTSVLASKYAKQHGKPCVIIPHFHIEDEFYHWKSYYNALREADGSIVSPNIADKLFYKKIDANAVLTPGGAIDPNEYLHVDSSSFMKKYNLTSPFILVLGRKTASKNYKPVIEAVDYLNNKGIDLKLVMVGKNEDKEPIHSNHTIYLGELDRSEVLGALKESSILVSMSESESFGIVLLEAWMMSKPVIINENCAAFTELVQDGYNGLYANVNNLKNKIEELMVKPHLRNQMGARGKDKVNEQYTWEMVARSINQYLNSIL</sequence>
<dbReference type="InterPro" id="IPR028098">
    <property type="entry name" value="Glyco_trans_4-like_N"/>
</dbReference>
<feature type="domain" description="Glycosyltransferase subfamily 4-like N-terminal" evidence="2">
    <location>
        <begin position="112"/>
        <end position="209"/>
    </location>
</feature>
<keyword evidence="4" id="KW-1185">Reference proteome</keyword>
<proteinExistence type="predicted"/>
<organism evidence="3 4">
    <name type="scientific">Paenibacillus popilliae</name>
    <name type="common">Bacillus popilliae</name>
    <dbReference type="NCBI Taxonomy" id="78057"/>
    <lineage>
        <taxon>Bacteria</taxon>
        <taxon>Bacillati</taxon>
        <taxon>Bacillota</taxon>
        <taxon>Bacilli</taxon>
        <taxon>Bacillales</taxon>
        <taxon>Paenibacillaceae</taxon>
        <taxon>Paenibacillus</taxon>
    </lineage>
</organism>
<dbReference type="EMBL" id="SADY01000005">
    <property type="protein sequence ID" value="TQR43695.1"/>
    <property type="molecule type" value="Genomic_DNA"/>
</dbReference>
<reference evidence="3 4" key="1">
    <citation type="submission" date="2018-03" db="EMBL/GenBank/DDBJ databases">
        <title>Aerobic endospore-forming bacteria genome sequencing and assembly.</title>
        <authorList>
            <person name="Cavalcante D.A."/>
            <person name="Driks A."/>
            <person name="Putonti C."/>
            <person name="De-Souza M.T."/>
        </authorList>
    </citation>
    <scope>NUCLEOTIDE SEQUENCE [LARGE SCALE GENOMIC DNA]</scope>
    <source>
        <strain evidence="3 4">SDF0028</strain>
    </source>
</reference>
<evidence type="ECO:0000313" key="3">
    <source>
        <dbReference type="EMBL" id="TQR43695.1"/>
    </source>
</evidence>
<dbReference type="PANTHER" id="PTHR46401:SF8">
    <property type="entry name" value="BLL6006 PROTEIN"/>
    <property type="match status" value="1"/>
</dbReference>